<feature type="compositionally biased region" description="Basic and acidic residues" evidence="2">
    <location>
        <begin position="46"/>
        <end position="55"/>
    </location>
</feature>
<dbReference type="PANTHER" id="PTHR31500:SF57">
    <property type="entry name" value="AT-HOOK MOTIF NUCLEAR-LOCALIZED PROTEIN 10"/>
    <property type="match status" value="1"/>
</dbReference>
<dbReference type="AlphaFoldDB" id="A0A835DJ73"/>
<comment type="domain">
    <text evidence="1">The PPC domain mediates interactions between AHL proteins.</text>
</comment>
<gene>
    <name evidence="3" type="ORF">HHK36_010505</name>
</gene>
<name>A0A835DJ73_TETSI</name>
<organism evidence="3 4">
    <name type="scientific">Tetracentron sinense</name>
    <name type="common">Spur-leaf</name>
    <dbReference type="NCBI Taxonomy" id="13715"/>
    <lineage>
        <taxon>Eukaryota</taxon>
        <taxon>Viridiplantae</taxon>
        <taxon>Streptophyta</taxon>
        <taxon>Embryophyta</taxon>
        <taxon>Tracheophyta</taxon>
        <taxon>Spermatophyta</taxon>
        <taxon>Magnoliopsida</taxon>
        <taxon>Trochodendrales</taxon>
        <taxon>Trochodendraceae</taxon>
        <taxon>Tetracentron</taxon>
    </lineage>
</organism>
<keyword evidence="4" id="KW-1185">Reference proteome</keyword>
<feature type="compositionally biased region" description="Polar residues" evidence="2">
    <location>
        <begin position="95"/>
        <end position="109"/>
    </location>
</feature>
<feature type="region of interest" description="Disordered" evidence="2">
    <location>
        <begin position="46"/>
        <end position="109"/>
    </location>
</feature>
<comment type="function">
    <text evidence="1">Transcription factor that specifically binds AT-rich DNA sequences related to the nuclear matrix attachment regions (MARs).</text>
</comment>
<keyword evidence="1" id="KW-0804">Transcription</keyword>
<evidence type="ECO:0000313" key="4">
    <source>
        <dbReference type="Proteomes" id="UP000655225"/>
    </source>
</evidence>
<proteinExistence type="predicted"/>
<dbReference type="EMBL" id="JABCRI010000006">
    <property type="protein sequence ID" value="KAF8405598.1"/>
    <property type="molecule type" value="Genomic_DNA"/>
</dbReference>
<accession>A0A835DJ73</accession>
<dbReference type="InterPro" id="IPR039605">
    <property type="entry name" value="AHL"/>
</dbReference>
<dbReference type="PANTHER" id="PTHR31500">
    <property type="entry name" value="AT-HOOK MOTIF NUCLEAR-LOCALIZED PROTEIN 9"/>
    <property type="match status" value="1"/>
</dbReference>
<keyword evidence="1" id="KW-0238">DNA-binding</keyword>
<keyword evidence="1" id="KW-0539">Nucleus</keyword>
<evidence type="ECO:0000256" key="1">
    <source>
        <dbReference type="RuleBase" id="RU367031"/>
    </source>
</evidence>
<evidence type="ECO:0000256" key="2">
    <source>
        <dbReference type="SAM" id="MobiDB-lite"/>
    </source>
</evidence>
<dbReference type="GO" id="GO:0005634">
    <property type="term" value="C:nucleus"/>
    <property type="evidence" value="ECO:0007669"/>
    <property type="project" value="UniProtKB-SubCell"/>
</dbReference>
<dbReference type="GO" id="GO:0003680">
    <property type="term" value="F:minor groove of adenine-thymine-rich DNA binding"/>
    <property type="evidence" value="ECO:0007669"/>
    <property type="project" value="UniProtKB-UniRule"/>
</dbReference>
<keyword evidence="1" id="KW-0805">Transcription regulation</keyword>
<evidence type="ECO:0000313" key="3">
    <source>
        <dbReference type="EMBL" id="KAF8405598.1"/>
    </source>
</evidence>
<dbReference type="OrthoDB" id="2014829at2759"/>
<reference evidence="3 4" key="1">
    <citation type="submission" date="2020-04" db="EMBL/GenBank/DDBJ databases">
        <title>Plant Genome Project.</title>
        <authorList>
            <person name="Zhang R.-G."/>
        </authorList>
    </citation>
    <scope>NUCLEOTIDE SEQUENCE [LARGE SCALE GENOMIC DNA]</scope>
    <source>
        <strain evidence="3">YNK0</strain>
        <tissue evidence="3">Leaf</tissue>
    </source>
</reference>
<dbReference type="SUPFAM" id="SSF117856">
    <property type="entry name" value="AF0104/ALDC/Ptd012-like"/>
    <property type="match status" value="1"/>
</dbReference>
<sequence length="109" mass="10976">MSFSQHGPRAVCILSANGATSNVTIRQAATSGGTVTNEIVVGSCNADRKESKSMKQVEPSSAPPKLAPGSGATGAGGQPSWGTPSESSGGTGSPLNQSNPQTMINMTWK</sequence>
<dbReference type="Proteomes" id="UP000655225">
    <property type="component" value="Unassembled WGS sequence"/>
</dbReference>
<comment type="subcellular location">
    <subcellularLocation>
        <location evidence="1">Nucleus</location>
    </subcellularLocation>
</comment>
<protein>
    <recommendedName>
        <fullName evidence="1">AT-hook motif nuclear-localized protein</fullName>
    </recommendedName>
</protein>
<comment type="caution">
    <text evidence="3">The sequence shown here is derived from an EMBL/GenBank/DDBJ whole genome shotgun (WGS) entry which is preliminary data.</text>
</comment>